<proteinExistence type="predicted"/>
<dbReference type="EMBL" id="PDWN01000002">
    <property type="protein sequence ID" value="KAF1697012.1"/>
    <property type="molecule type" value="Genomic_DNA"/>
</dbReference>
<keyword evidence="1" id="KW-0472">Membrane</keyword>
<keyword evidence="1" id="KW-1133">Transmembrane helix</keyword>
<gene>
    <name evidence="2" type="ORF">CSC65_02960</name>
</gene>
<reference evidence="2 3" key="1">
    <citation type="submission" date="2017-10" db="EMBL/GenBank/DDBJ databases">
        <title>Whole genome sequencing of members of genus Pseudoxanthomonas.</title>
        <authorList>
            <person name="Kumar S."/>
            <person name="Bansal K."/>
            <person name="Kaur A."/>
            <person name="Patil P."/>
            <person name="Sharma S."/>
            <person name="Patil P.B."/>
        </authorList>
    </citation>
    <scope>NUCLEOTIDE SEQUENCE [LARGE SCALE GENOMIC DNA]</scope>
    <source>
        <strain evidence="2 3">DSM 17801</strain>
    </source>
</reference>
<feature type="transmembrane region" description="Helical" evidence="1">
    <location>
        <begin position="35"/>
        <end position="55"/>
    </location>
</feature>
<feature type="transmembrane region" description="Helical" evidence="1">
    <location>
        <begin position="6"/>
        <end position="23"/>
    </location>
</feature>
<evidence type="ECO:0008006" key="4">
    <source>
        <dbReference type="Google" id="ProtNLM"/>
    </source>
</evidence>
<feature type="transmembrane region" description="Helical" evidence="1">
    <location>
        <begin position="67"/>
        <end position="91"/>
    </location>
</feature>
<evidence type="ECO:0000313" key="2">
    <source>
        <dbReference type="EMBL" id="KAF1697012.1"/>
    </source>
</evidence>
<name>A0ABQ6ZAW0_9GAMM</name>
<protein>
    <recommendedName>
        <fullName evidence="4">Transmembrane protein</fullName>
    </recommendedName>
</protein>
<comment type="caution">
    <text evidence="2">The sequence shown here is derived from an EMBL/GenBank/DDBJ whole genome shotgun (WGS) entry which is preliminary data.</text>
</comment>
<dbReference type="Proteomes" id="UP000788419">
    <property type="component" value="Unassembled WGS sequence"/>
</dbReference>
<evidence type="ECO:0000256" key="1">
    <source>
        <dbReference type="SAM" id="Phobius"/>
    </source>
</evidence>
<dbReference type="RefSeq" id="WP_162408481.1">
    <property type="nucleotide sequence ID" value="NZ_CP093331.1"/>
</dbReference>
<accession>A0ABQ6ZAW0</accession>
<organism evidence="2 3">
    <name type="scientific">Pseudoxanthomonas daejeonensis</name>
    <dbReference type="NCBI Taxonomy" id="266062"/>
    <lineage>
        <taxon>Bacteria</taxon>
        <taxon>Pseudomonadati</taxon>
        <taxon>Pseudomonadota</taxon>
        <taxon>Gammaproteobacteria</taxon>
        <taxon>Lysobacterales</taxon>
        <taxon>Lysobacteraceae</taxon>
        <taxon>Pseudoxanthomonas</taxon>
    </lineage>
</organism>
<keyword evidence="1" id="KW-0812">Transmembrane</keyword>
<keyword evidence="3" id="KW-1185">Reference proteome</keyword>
<evidence type="ECO:0000313" key="3">
    <source>
        <dbReference type="Proteomes" id="UP000788419"/>
    </source>
</evidence>
<sequence>MAWLSLLLFLPWFALLGALYWFYPRQPRPFARRAFDALVLVLALALSIAGMLWGYAEGVADTGSGPIWRQVLAVLYAYGAFLAVLSLAIPLRMRLMVRWRARSA</sequence>